<dbReference type="PROSITE" id="PS00687">
    <property type="entry name" value="ALDEHYDE_DEHYDR_GLU"/>
    <property type="match status" value="1"/>
</dbReference>
<dbReference type="EMBL" id="JAAOAO010000212">
    <property type="protein sequence ID" value="KAF5556071.1"/>
    <property type="molecule type" value="Genomic_DNA"/>
</dbReference>
<sequence>MSMWNQQVHSCKSHSLILILYQYVSGQADLFSLTVTDPATGETVSSRIANAGQSDLDKAVAVAEAASRADSPWSMMSAMQRSQIIWKAAELIEEEAHMLSLLESKSFGRPYSLHRAIDIKVAADNLRYFSGWCDKIPGDYQLRDEGVIRYVRREPLGVVAAIMAWNGPISSVGMKLGPALAAGNCIILKPSEKTPLGTLYLGRVFAKAGFPPGVIQVLTGDGTLGSLMAHHERIRKISFTGSVGTGKKIQEAAAKTNLKRVTLELGGKSPIIVFKDANLGNAAFWAAAAIASNSGQYCVAGSRVYVHRDVVDEFRALYYAKLAEMSKGKGVPSDEQTTYGTVADKLQYDRILSMIEQGKREATVGFGNPTGNGKGLFISPVVFENPSETARVYKEEIFGPVAVMKVFSSDEEVVKMANDSEFGLMASVFTADVDRAARMTEVLEAGTVCVNTSMALSHRAPFGGKKQSGYGSEGGLESVLAYTQVKTVIQLVS</sequence>
<protein>
    <recommendedName>
        <fullName evidence="3">aldehyde dehydrogenase (NAD(+))</fullName>
        <ecNumber evidence="3">1.2.1.3</ecNumber>
    </recommendedName>
</protein>
<feature type="active site" evidence="5">
    <location>
        <position position="264"/>
    </location>
</feature>
<evidence type="ECO:0000256" key="5">
    <source>
        <dbReference type="PROSITE-ProRule" id="PRU10007"/>
    </source>
</evidence>
<evidence type="ECO:0000256" key="3">
    <source>
        <dbReference type="ARBA" id="ARBA00024226"/>
    </source>
</evidence>
<dbReference type="InterPro" id="IPR016161">
    <property type="entry name" value="Ald_DH/histidinol_DH"/>
</dbReference>
<evidence type="ECO:0000256" key="1">
    <source>
        <dbReference type="ARBA" id="ARBA00009986"/>
    </source>
</evidence>
<gene>
    <name evidence="8" type="ORF">FNAPI_5862</name>
</gene>
<evidence type="ECO:0000256" key="4">
    <source>
        <dbReference type="ARBA" id="ARBA00049194"/>
    </source>
</evidence>
<comment type="caution">
    <text evidence="8">The sequence shown here is derived from an EMBL/GenBank/DDBJ whole genome shotgun (WGS) entry which is preliminary data.</text>
</comment>
<accession>A0A8H5N774</accession>
<keyword evidence="9" id="KW-1185">Reference proteome</keyword>
<dbReference type="Proteomes" id="UP000574317">
    <property type="component" value="Unassembled WGS sequence"/>
</dbReference>
<evidence type="ECO:0000313" key="8">
    <source>
        <dbReference type="EMBL" id="KAF5556071.1"/>
    </source>
</evidence>
<evidence type="ECO:0000313" key="9">
    <source>
        <dbReference type="Proteomes" id="UP000574317"/>
    </source>
</evidence>
<comment type="similarity">
    <text evidence="1 6">Belongs to the aldehyde dehydrogenase family.</text>
</comment>
<feature type="domain" description="Aldehyde dehydrogenase" evidence="7">
    <location>
        <begin position="33"/>
        <end position="488"/>
    </location>
</feature>
<comment type="catalytic activity">
    <reaction evidence="4">
        <text>an aldehyde + NAD(+) + H2O = a carboxylate + NADH + 2 H(+)</text>
        <dbReference type="Rhea" id="RHEA:16185"/>
        <dbReference type="ChEBI" id="CHEBI:15377"/>
        <dbReference type="ChEBI" id="CHEBI:15378"/>
        <dbReference type="ChEBI" id="CHEBI:17478"/>
        <dbReference type="ChEBI" id="CHEBI:29067"/>
        <dbReference type="ChEBI" id="CHEBI:57540"/>
        <dbReference type="ChEBI" id="CHEBI:57945"/>
        <dbReference type="EC" id="1.2.1.3"/>
    </reaction>
</comment>
<evidence type="ECO:0000259" key="7">
    <source>
        <dbReference type="Pfam" id="PF00171"/>
    </source>
</evidence>
<dbReference type="SUPFAM" id="SSF53720">
    <property type="entry name" value="ALDH-like"/>
    <property type="match status" value="1"/>
</dbReference>
<organism evidence="8 9">
    <name type="scientific">Fusarium napiforme</name>
    <dbReference type="NCBI Taxonomy" id="42672"/>
    <lineage>
        <taxon>Eukaryota</taxon>
        <taxon>Fungi</taxon>
        <taxon>Dikarya</taxon>
        <taxon>Ascomycota</taxon>
        <taxon>Pezizomycotina</taxon>
        <taxon>Sordariomycetes</taxon>
        <taxon>Hypocreomycetidae</taxon>
        <taxon>Hypocreales</taxon>
        <taxon>Nectriaceae</taxon>
        <taxon>Fusarium</taxon>
        <taxon>Fusarium fujikuroi species complex</taxon>
    </lineage>
</organism>
<proteinExistence type="inferred from homology"/>
<dbReference type="InterPro" id="IPR015590">
    <property type="entry name" value="Aldehyde_DH_dom"/>
</dbReference>
<dbReference type="Gene3D" id="3.40.605.10">
    <property type="entry name" value="Aldehyde Dehydrogenase, Chain A, domain 1"/>
    <property type="match status" value="1"/>
</dbReference>
<dbReference type="GO" id="GO:0004029">
    <property type="term" value="F:aldehyde dehydrogenase (NAD+) activity"/>
    <property type="evidence" value="ECO:0007669"/>
    <property type="project" value="UniProtKB-EC"/>
</dbReference>
<dbReference type="Gene3D" id="3.40.309.10">
    <property type="entry name" value="Aldehyde Dehydrogenase, Chain A, domain 2"/>
    <property type="match status" value="1"/>
</dbReference>
<dbReference type="EC" id="1.2.1.3" evidence="3"/>
<evidence type="ECO:0000256" key="6">
    <source>
        <dbReference type="RuleBase" id="RU003345"/>
    </source>
</evidence>
<dbReference type="InterPro" id="IPR016162">
    <property type="entry name" value="Ald_DH_N"/>
</dbReference>
<keyword evidence="2 6" id="KW-0560">Oxidoreductase</keyword>
<dbReference type="FunFam" id="3.40.309.10:FF:000012">
    <property type="entry name" value="Betaine aldehyde dehydrogenase"/>
    <property type="match status" value="1"/>
</dbReference>
<dbReference type="PANTHER" id="PTHR11699">
    <property type="entry name" value="ALDEHYDE DEHYDROGENASE-RELATED"/>
    <property type="match status" value="1"/>
</dbReference>
<dbReference type="InterPro" id="IPR029510">
    <property type="entry name" value="Ald_DH_CS_GLU"/>
</dbReference>
<dbReference type="Pfam" id="PF00171">
    <property type="entry name" value="Aldedh"/>
    <property type="match status" value="1"/>
</dbReference>
<dbReference type="FunFam" id="3.40.605.10:FF:000001">
    <property type="entry name" value="Aldehyde dehydrogenase 1"/>
    <property type="match status" value="1"/>
</dbReference>
<reference evidence="8 9" key="1">
    <citation type="submission" date="2020-05" db="EMBL/GenBank/DDBJ databases">
        <title>Identification and distribution of gene clusters putatively required for synthesis of sphingolipid metabolism inhibitors in phylogenetically diverse species of the filamentous fungus Fusarium.</title>
        <authorList>
            <person name="Kim H.-S."/>
            <person name="Busman M."/>
            <person name="Brown D.W."/>
            <person name="Divon H."/>
            <person name="Uhlig S."/>
            <person name="Proctor R.H."/>
        </authorList>
    </citation>
    <scope>NUCLEOTIDE SEQUENCE [LARGE SCALE GENOMIC DNA]</scope>
    <source>
        <strain evidence="8 9">NRRL 25196</strain>
    </source>
</reference>
<dbReference type="AlphaFoldDB" id="A0A8H5N774"/>
<dbReference type="InterPro" id="IPR016163">
    <property type="entry name" value="Ald_DH_C"/>
</dbReference>
<name>A0A8H5N774_9HYPO</name>
<evidence type="ECO:0000256" key="2">
    <source>
        <dbReference type="ARBA" id="ARBA00023002"/>
    </source>
</evidence>